<dbReference type="Gene3D" id="3.40.710.10">
    <property type="entry name" value="DD-peptidase/beta-lactamase superfamily"/>
    <property type="match status" value="1"/>
</dbReference>
<dbReference type="EMBL" id="LN554847">
    <property type="protein sequence ID" value="CED57013.1"/>
    <property type="molecule type" value="Genomic_DNA"/>
</dbReference>
<dbReference type="InterPro" id="IPR012338">
    <property type="entry name" value="Beta-lactam/transpept-like"/>
</dbReference>
<dbReference type="KEGG" id="awd:AWOD_II_0366"/>
<dbReference type="HOGENOM" id="CLU_547070_0_0_6"/>
<accession>A0A090K001</accession>
<dbReference type="Pfam" id="PF00144">
    <property type="entry name" value="Beta-lactamase"/>
    <property type="match status" value="1"/>
</dbReference>
<dbReference type="InterPro" id="IPR050789">
    <property type="entry name" value="Diverse_Enzym_Activities"/>
</dbReference>
<dbReference type="STRING" id="80852.AWOD_II_0366"/>
<evidence type="ECO:0000313" key="2">
    <source>
        <dbReference type="EMBL" id="CED57013.1"/>
    </source>
</evidence>
<evidence type="ECO:0000259" key="1">
    <source>
        <dbReference type="Pfam" id="PF00144"/>
    </source>
</evidence>
<dbReference type="Proteomes" id="UP000032427">
    <property type="component" value="Chromosome 2"/>
</dbReference>
<dbReference type="PANTHER" id="PTHR43283:SF7">
    <property type="entry name" value="BETA-LACTAMASE-RELATED DOMAIN-CONTAINING PROTEIN"/>
    <property type="match status" value="1"/>
</dbReference>
<keyword evidence="3" id="KW-1185">Reference proteome</keyword>
<dbReference type="GeneID" id="28542613"/>
<sequence length="498" mass="56535">MKVTDVSFLSVLNRNLLSLRYSSLVFSVSKIRIYLLLVILCSLSSVSISSEIDSYSGIYRENSESKPYLLIKEHNGRYFGSATSGSVELFIYDNGKFRARDITIDINGYFQDKIKGKYQKQIVNLFGSHSVYERVDIPKEKFISVLYNSDKKMADFSTSKVDVCKDSYPITSLDNVTDTYENIDTLISKIEIGRHVYKNINSLLILKDDKLVVERYFNGWNADEPHMIQSVSKSLTSLLVGSAIKENKIVDIKQTLPLLLPNYKEYLNGGREKITLQNLLTMSAGLHWNEWDTSYSNPENIRYKEIFSEDSVVFTLEQSLIEKPGDRFNYSGGFVSVVGEVISQATNQSPMSDYAKNGPLSALCFKNAYWLKQNDDRTNVAGGAFLRPRDMLKIGQLVLNDGNWNGKQLVDKNYLIESTEPIMDTNLTGKKYGYFWWNTTFYVNGKKYPAILAQGYGGQDIVIIKELNLVVVKTASNFNFPSLIGKIMSVHVIPEFKN</sequence>
<dbReference type="AlphaFoldDB" id="A0A090K001"/>
<dbReference type="InterPro" id="IPR001466">
    <property type="entry name" value="Beta-lactam-related"/>
</dbReference>
<reference evidence="3" key="1">
    <citation type="submission" date="2014-09" db="EMBL/GenBank/DDBJ databases">
        <authorList>
            <person name="Hjerde E."/>
        </authorList>
    </citation>
    <scope>NUCLEOTIDE SEQUENCE [LARGE SCALE GENOMIC DNA]</scope>
    <source>
        <strain evidence="3">06/09/139</strain>
    </source>
</reference>
<protein>
    <submittedName>
        <fullName evidence="2">Putative beta-lactamase</fullName>
    </submittedName>
</protein>
<proteinExistence type="predicted"/>
<dbReference type="PANTHER" id="PTHR43283">
    <property type="entry name" value="BETA-LACTAMASE-RELATED"/>
    <property type="match status" value="1"/>
</dbReference>
<dbReference type="OrthoDB" id="9814204at2"/>
<name>A0A090K001_9GAMM</name>
<dbReference type="PATRIC" id="fig|80852.17.peg.3124"/>
<feature type="domain" description="Beta-lactamase-related" evidence="1">
    <location>
        <begin position="203"/>
        <end position="476"/>
    </location>
</feature>
<gene>
    <name evidence="2" type="ORF">AWOD_II_0366</name>
</gene>
<evidence type="ECO:0000313" key="3">
    <source>
        <dbReference type="Proteomes" id="UP000032427"/>
    </source>
</evidence>
<dbReference type="SUPFAM" id="SSF56601">
    <property type="entry name" value="beta-lactamase/transpeptidase-like"/>
    <property type="match status" value="1"/>
</dbReference>
<organism evidence="2 3">
    <name type="scientific">Aliivibrio wodanis</name>
    <dbReference type="NCBI Taxonomy" id="80852"/>
    <lineage>
        <taxon>Bacteria</taxon>
        <taxon>Pseudomonadati</taxon>
        <taxon>Pseudomonadota</taxon>
        <taxon>Gammaproteobacteria</taxon>
        <taxon>Vibrionales</taxon>
        <taxon>Vibrionaceae</taxon>
        <taxon>Aliivibrio</taxon>
    </lineage>
</organism>